<sequence>MGKSQSSSPKLTKAFIGYGHYQLTVTYSDCVKTAITGNMELIDRLNSDVEKEREEAITEAIAFVQKQSF</sequence>
<evidence type="ECO:0000313" key="1">
    <source>
        <dbReference type="EMBL" id="OUN97746.1"/>
    </source>
</evidence>
<comment type="caution">
    <text evidence="1">The sequence shown here is derived from an EMBL/GenBank/DDBJ whole genome shotgun (WGS) entry which is preliminary data.</text>
</comment>
<accession>A0A1Y3YJ08</accession>
<protein>
    <submittedName>
        <fullName evidence="1">Uncharacterized protein</fullName>
    </submittedName>
</protein>
<dbReference type="RefSeq" id="WP_087427025.1">
    <property type="nucleotide sequence ID" value="NZ_JANEZV010000022.1"/>
</dbReference>
<reference evidence="2" key="1">
    <citation type="submission" date="2017-04" db="EMBL/GenBank/DDBJ databases">
        <title>Function of individual gut microbiota members based on whole genome sequencing of pure cultures obtained from chicken caecum.</title>
        <authorList>
            <person name="Medvecky M."/>
            <person name="Cejkova D."/>
            <person name="Polansky O."/>
            <person name="Karasova D."/>
            <person name="Kubasova T."/>
            <person name="Cizek A."/>
            <person name="Rychlik I."/>
        </authorList>
    </citation>
    <scope>NUCLEOTIDE SEQUENCE [LARGE SCALE GENOMIC DNA]</scope>
    <source>
        <strain evidence="2">An43</strain>
    </source>
</reference>
<evidence type="ECO:0000313" key="2">
    <source>
        <dbReference type="Proteomes" id="UP000195386"/>
    </source>
</evidence>
<dbReference type="AlphaFoldDB" id="A0A1Y3YJ08"/>
<proteinExistence type="predicted"/>
<dbReference type="Proteomes" id="UP000195386">
    <property type="component" value="Unassembled WGS sequence"/>
</dbReference>
<dbReference type="EMBL" id="NFII01000026">
    <property type="protein sequence ID" value="OUN97746.1"/>
    <property type="molecule type" value="Genomic_DNA"/>
</dbReference>
<gene>
    <name evidence="1" type="ORF">B5F97_17355</name>
</gene>
<name>A0A1Y3YJ08_9BACE</name>
<organism evidence="1 2">
    <name type="scientific">Bacteroides clarus</name>
    <dbReference type="NCBI Taxonomy" id="626929"/>
    <lineage>
        <taxon>Bacteria</taxon>
        <taxon>Pseudomonadati</taxon>
        <taxon>Bacteroidota</taxon>
        <taxon>Bacteroidia</taxon>
        <taxon>Bacteroidales</taxon>
        <taxon>Bacteroidaceae</taxon>
        <taxon>Bacteroides</taxon>
    </lineage>
</organism>